<dbReference type="InterPro" id="IPR017642">
    <property type="entry name" value="DNA_S_mod_DndB"/>
</dbReference>
<organism evidence="1 2">
    <name type="scientific">Vibrio casei</name>
    <dbReference type="NCBI Taxonomy" id="673372"/>
    <lineage>
        <taxon>Bacteria</taxon>
        <taxon>Pseudomonadati</taxon>
        <taxon>Pseudomonadota</taxon>
        <taxon>Gammaproteobacteria</taxon>
        <taxon>Vibrionales</taxon>
        <taxon>Vibrionaceae</taxon>
        <taxon>Vibrio</taxon>
    </lineage>
</organism>
<dbReference type="AlphaFoldDB" id="A0A368LG54"/>
<name>A0A368LG54_9VIBR</name>
<dbReference type="Proteomes" id="UP000252479">
    <property type="component" value="Unassembled WGS sequence"/>
</dbReference>
<evidence type="ECO:0000313" key="1">
    <source>
        <dbReference type="EMBL" id="RCS68676.1"/>
    </source>
</evidence>
<proteinExistence type="predicted"/>
<dbReference type="Pfam" id="PF14072">
    <property type="entry name" value="DndB"/>
    <property type="match status" value="1"/>
</dbReference>
<accession>A0A368LG54</accession>
<evidence type="ECO:0000313" key="2">
    <source>
        <dbReference type="Proteomes" id="UP000252479"/>
    </source>
</evidence>
<dbReference type="InterPro" id="IPR017601">
    <property type="entry name" value="DGQHR-contain_dom"/>
</dbReference>
<reference evidence="1 2" key="1">
    <citation type="journal article" date="2017" name="Elife">
        <title>Extensive horizontal gene transfer in cheese-associated bacteria.</title>
        <authorList>
            <person name="Bonham K.S."/>
            <person name="Wolfe B.E."/>
            <person name="Dutton R.J."/>
        </authorList>
    </citation>
    <scope>NUCLEOTIDE SEQUENCE [LARGE SCALE GENOMIC DNA]</scope>
    <source>
        <strain evidence="1 2">JB196</strain>
    </source>
</reference>
<protein>
    <submittedName>
        <fullName evidence="1">DGQHR domain-containing protein</fullName>
    </submittedName>
</protein>
<dbReference type="EMBL" id="QPGL01000004">
    <property type="protein sequence ID" value="RCS68676.1"/>
    <property type="molecule type" value="Genomic_DNA"/>
</dbReference>
<comment type="caution">
    <text evidence="1">The sequence shown here is derived from an EMBL/GenBank/DDBJ whole genome shotgun (WGS) entry which is preliminary data.</text>
</comment>
<gene>
    <name evidence="1" type="ORF">CIK83_17330</name>
</gene>
<dbReference type="NCBIfam" id="TIGR03187">
    <property type="entry name" value="DGQHR"/>
    <property type="match status" value="1"/>
</dbReference>
<keyword evidence="2" id="KW-1185">Reference proteome</keyword>
<sequence>MNLEVTMNSLISLKSNELNMVAPNNKDLPVVLFKTNEGIEKRGVRTYEGLLSFRELAEYFQLEPNSDKLNEDLKVQRDVDSPRVNKLKKYWENSSGPVFPGMTIFINALDIIATHDVGGRTIAESIIKSDTCRVIGDGQGRTALIKWLQESGKNDTDLDYTISVKFIVTDTSALTCDKAKKIIRQVFADYHVELKKPTKSISKHFNTDSYFTVFVNELLKLDFGFGEIKSCIALHGVLRRGNVWTYDQFTGMILKLLNTSTGNIQKELADDGKRAQLFELCKQFLNAVFTTLPINILDTDNYKECHDNTMFTKAIFANALGYVGQSIFDELIAGTKNDFSDLTRIKMPITSKQDKYWQKSKVTMNDEGVIKIIRGTDKRIASLICHDLRIFPCKSLTA</sequence>